<dbReference type="PANTHER" id="PTHR33498:SF1">
    <property type="entry name" value="TRANSPOSASE FOR INSERTION SEQUENCE ELEMENT IS1557"/>
    <property type="match status" value="1"/>
</dbReference>
<protein>
    <submittedName>
        <fullName evidence="1">Transposase family protein</fullName>
    </submittedName>
</protein>
<evidence type="ECO:0000313" key="1">
    <source>
        <dbReference type="EMBL" id="MFC6169156.1"/>
    </source>
</evidence>
<dbReference type="PANTHER" id="PTHR33498">
    <property type="entry name" value="TRANSPOSASE FOR INSERTION SEQUENCE ELEMENT IS1557"/>
    <property type="match status" value="1"/>
</dbReference>
<dbReference type="Proteomes" id="UP001596289">
    <property type="component" value="Unassembled WGS sequence"/>
</dbReference>
<feature type="non-terminal residue" evidence="1">
    <location>
        <position position="148"/>
    </location>
</feature>
<reference evidence="2" key="1">
    <citation type="journal article" date="2019" name="Int. J. Syst. Evol. Microbiol.">
        <title>The Global Catalogue of Microorganisms (GCM) 10K type strain sequencing project: providing services to taxonomists for standard genome sequencing and annotation.</title>
        <authorList>
            <consortium name="The Broad Institute Genomics Platform"/>
            <consortium name="The Broad Institute Genome Sequencing Center for Infectious Disease"/>
            <person name="Wu L."/>
            <person name="Ma J."/>
        </authorList>
    </citation>
    <scope>NUCLEOTIDE SEQUENCE [LARGE SCALE GENOMIC DNA]</scope>
    <source>
        <strain evidence="2">CCM 8904</strain>
    </source>
</reference>
<keyword evidence="2" id="KW-1185">Reference proteome</keyword>
<name>A0ABW1R9I4_9LACO</name>
<proteinExistence type="predicted"/>
<evidence type="ECO:0000313" key="2">
    <source>
        <dbReference type="Proteomes" id="UP001596289"/>
    </source>
</evidence>
<gene>
    <name evidence="1" type="ORF">ACFQGP_00945</name>
</gene>
<sequence length="148" mass="17032">MNSIDHYIKFSLSIKDKNVVFFDYDYQVIKSRRAKVYRANVKATCERCPQCGFDHLSHNGHYTARVAYPAANASEPVYLELHKERLICKDCGASVMATTTLVDKYCCISKPTRQKIFMQLQDDRTQCSVARDNSVSPSTVCRYLDHYD</sequence>
<dbReference type="InterPro" id="IPR047951">
    <property type="entry name" value="Transpos_ISL3"/>
</dbReference>
<dbReference type="RefSeq" id="WP_386698957.1">
    <property type="nucleotide sequence ID" value="NZ_JBHSSL010000007.1"/>
</dbReference>
<accession>A0ABW1R9I4</accession>
<dbReference type="EMBL" id="JBHSSL010000007">
    <property type="protein sequence ID" value="MFC6169156.1"/>
    <property type="molecule type" value="Genomic_DNA"/>
</dbReference>
<comment type="caution">
    <text evidence="1">The sequence shown here is derived from an EMBL/GenBank/DDBJ whole genome shotgun (WGS) entry which is preliminary data.</text>
</comment>
<organism evidence="1 2">
    <name type="scientific">Loigolactobacillus jiayinensis</name>
    <dbReference type="NCBI Taxonomy" id="2486016"/>
    <lineage>
        <taxon>Bacteria</taxon>
        <taxon>Bacillati</taxon>
        <taxon>Bacillota</taxon>
        <taxon>Bacilli</taxon>
        <taxon>Lactobacillales</taxon>
        <taxon>Lactobacillaceae</taxon>
        <taxon>Loigolactobacillus</taxon>
    </lineage>
</organism>